<accession>A0A5C6C4N5</accession>
<reference evidence="1 2" key="1">
    <citation type="journal article" date="2020" name="Antonie Van Leeuwenhoek">
        <title>Rhodopirellula heiligendammensis sp. nov., Rhodopirellula pilleata sp. nov., and Rhodopirellula solitaria sp. nov. isolated from natural or artificial marine surfaces in Northern Germany and California, USA, and emended description of the genus Rhodopirellula.</title>
        <authorList>
            <person name="Kallscheuer N."/>
            <person name="Wiegand S."/>
            <person name="Jogler M."/>
            <person name="Boedeker C."/>
            <person name="Peeters S.H."/>
            <person name="Rast P."/>
            <person name="Heuer A."/>
            <person name="Jetten M.S.M."/>
            <person name="Rohde M."/>
            <person name="Jogler C."/>
        </authorList>
    </citation>
    <scope>NUCLEOTIDE SEQUENCE [LARGE SCALE GENOMIC DNA]</scope>
    <source>
        <strain evidence="1 2">Poly21</strain>
    </source>
</reference>
<evidence type="ECO:0000313" key="2">
    <source>
        <dbReference type="Proteomes" id="UP000319908"/>
    </source>
</evidence>
<dbReference type="Proteomes" id="UP000319908">
    <property type="component" value="Unassembled WGS sequence"/>
</dbReference>
<dbReference type="EMBL" id="SJPU01000001">
    <property type="protein sequence ID" value="TWU19570.1"/>
    <property type="molecule type" value="Genomic_DNA"/>
</dbReference>
<evidence type="ECO:0000313" key="1">
    <source>
        <dbReference type="EMBL" id="TWU19570.1"/>
    </source>
</evidence>
<organism evidence="1 2">
    <name type="scientific">Allorhodopirellula heiligendammensis</name>
    <dbReference type="NCBI Taxonomy" id="2714739"/>
    <lineage>
        <taxon>Bacteria</taxon>
        <taxon>Pseudomonadati</taxon>
        <taxon>Planctomycetota</taxon>
        <taxon>Planctomycetia</taxon>
        <taxon>Pirellulales</taxon>
        <taxon>Pirellulaceae</taxon>
        <taxon>Allorhodopirellula</taxon>
    </lineage>
</organism>
<keyword evidence="2" id="KW-1185">Reference proteome</keyword>
<protein>
    <recommendedName>
        <fullName evidence="3">Phospholipase D-like domain-containing protein</fullName>
    </recommendedName>
</protein>
<name>A0A5C6C4N5_9BACT</name>
<sequence>MEEEPKEESSKQKSAARARRRAVAIESFQNAQETIGPITKGMGLFAITRGQFSMIDVIQHCVKSVGPCAVSVWTWAISDYDVEAFEWFLLTNQLTGAQLMIDRSAEQRNPGLIQRWRETYGEGSVKVCASHAKIATIENADWKLLCRGSMNLNYNPRFEQMDITEGGEDFDLVKRVEEELPTLPPMCSSSDSRIASKLDFAFEMTELKPLESMKTWQK</sequence>
<dbReference type="AlphaFoldDB" id="A0A5C6C4N5"/>
<evidence type="ECO:0008006" key="3">
    <source>
        <dbReference type="Google" id="ProtNLM"/>
    </source>
</evidence>
<proteinExistence type="predicted"/>
<gene>
    <name evidence="1" type="ORF">Poly21_17440</name>
</gene>
<comment type="caution">
    <text evidence="1">The sequence shown here is derived from an EMBL/GenBank/DDBJ whole genome shotgun (WGS) entry which is preliminary data.</text>
</comment>